<dbReference type="InterPro" id="IPR007835">
    <property type="entry name" value="MOFRL"/>
</dbReference>
<feature type="domain" description="MOFRL" evidence="2">
    <location>
        <begin position="408"/>
        <end position="529"/>
    </location>
</feature>
<feature type="non-terminal residue" evidence="4">
    <location>
        <position position="540"/>
    </location>
</feature>
<evidence type="ECO:0000313" key="4">
    <source>
        <dbReference type="EMBL" id="WAR25580.1"/>
    </source>
</evidence>
<dbReference type="Pfam" id="PF13660">
    <property type="entry name" value="DUF4147"/>
    <property type="match status" value="1"/>
</dbReference>
<evidence type="ECO:0000256" key="1">
    <source>
        <dbReference type="ARBA" id="ARBA00005393"/>
    </source>
</evidence>
<evidence type="ECO:0000259" key="2">
    <source>
        <dbReference type="Pfam" id="PF05161"/>
    </source>
</evidence>
<evidence type="ECO:0000259" key="3">
    <source>
        <dbReference type="Pfam" id="PF13660"/>
    </source>
</evidence>
<dbReference type="Gene3D" id="3.40.50.10180">
    <property type="entry name" value="Glycerate kinase, MOFRL-like N-terminal domain"/>
    <property type="match status" value="1"/>
</dbReference>
<dbReference type="PANTHER" id="PTHR12227">
    <property type="entry name" value="GLYCERATE KINASE"/>
    <property type="match status" value="1"/>
</dbReference>
<dbReference type="InterPro" id="IPR025286">
    <property type="entry name" value="MOFRL_assoc_dom"/>
</dbReference>
<protein>
    <submittedName>
        <fullName evidence="4">GLCTK-like protein</fullName>
    </submittedName>
</protein>
<keyword evidence="5" id="KW-1185">Reference proteome</keyword>
<dbReference type="InterPro" id="IPR037035">
    <property type="entry name" value="GK-like_C_sf"/>
</dbReference>
<sequence length="540" mass="58092">IPTLSRAMSTEINDRVNNKGTLLSQEVSQDARAIFHAAVSAVYPPQMLRKSLQVSKDGSEVTVNGRNYSLKNNVHVVGFGKAVSGMARALEDLIGPHIVNGIISIPYGTKDLFMSIGKQDLYVREDSKIRVCEGATNNIPDKLAQTTAESILQLAKNLTDNDILVVLISGGGSSLLPSPIPPVTLDDLIQLTYVVQGAGGSIGELNTLRQNVEQLKGGGLARIAKPAKVLSLILSDVIEDKLDIISSGPTAPLYSSARQCLQVLERLGVKDKVPETIRTVLNQRALDRKSEQTMPQHQVPFEDQMSHVQNVIIGSNTIATEAAVMKAEAMGYVPVILTNNLQGEAREAADIFVQLAQYMMLAYGDHRGDQSVVLTETELRLIGRGLTKSDMRRLEFALTKAQNSRSAVCIISGGETTVQMTGNGKGGRSQEMALAFGIKLNQLMTDKGSSLKVYPNFHIEFLSAGTDGQDGPTDAAGAVVGKGFVAKAMEQGVDVTSFLANNDSYSLFKSLSQDDCLIHTGLTGTNVMDIQILIVKRIEV</sequence>
<reference evidence="4" key="1">
    <citation type="submission" date="2022-11" db="EMBL/GenBank/DDBJ databases">
        <title>Centuries of genome instability and evolution in soft-shell clam transmissible cancer (bioRxiv).</title>
        <authorList>
            <person name="Hart S.F.M."/>
            <person name="Yonemitsu M.A."/>
            <person name="Giersch R.M."/>
            <person name="Beal B.F."/>
            <person name="Arriagada G."/>
            <person name="Davis B.W."/>
            <person name="Ostrander E.A."/>
            <person name="Goff S.P."/>
            <person name="Metzger M.J."/>
        </authorList>
    </citation>
    <scope>NUCLEOTIDE SEQUENCE</scope>
    <source>
        <strain evidence="4">MELC-2E11</strain>
        <tissue evidence="4">Siphon/mantle</tissue>
    </source>
</reference>
<evidence type="ECO:0000313" key="5">
    <source>
        <dbReference type="Proteomes" id="UP001164746"/>
    </source>
</evidence>
<gene>
    <name evidence="4" type="ORF">MAR_011284</name>
</gene>
<organism evidence="4 5">
    <name type="scientific">Mya arenaria</name>
    <name type="common">Soft-shell clam</name>
    <dbReference type="NCBI Taxonomy" id="6604"/>
    <lineage>
        <taxon>Eukaryota</taxon>
        <taxon>Metazoa</taxon>
        <taxon>Spiralia</taxon>
        <taxon>Lophotrochozoa</taxon>
        <taxon>Mollusca</taxon>
        <taxon>Bivalvia</taxon>
        <taxon>Autobranchia</taxon>
        <taxon>Heteroconchia</taxon>
        <taxon>Euheterodonta</taxon>
        <taxon>Imparidentia</taxon>
        <taxon>Neoheterodontei</taxon>
        <taxon>Myida</taxon>
        <taxon>Myoidea</taxon>
        <taxon>Myidae</taxon>
        <taxon>Mya</taxon>
    </lineage>
</organism>
<dbReference type="Proteomes" id="UP001164746">
    <property type="component" value="Chromosome 14"/>
</dbReference>
<feature type="domain" description="MOFRL-associated" evidence="3">
    <location>
        <begin position="31"/>
        <end position="281"/>
    </location>
</feature>
<dbReference type="Pfam" id="PF05161">
    <property type="entry name" value="MOFRL"/>
    <property type="match status" value="1"/>
</dbReference>
<comment type="similarity">
    <text evidence="1">Belongs to the glycerate kinase type-2 family.</text>
</comment>
<dbReference type="InterPro" id="IPR038614">
    <property type="entry name" value="GK_N_sf"/>
</dbReference>
<dbReference type="EMBL" id="CP111025">
    <property type="protein sequence ID" value="WAR25580.1"/>
    <property type="molecule type" value="Genomic_DNA"/>
</dbReference>
<dbReference type="Gene3D" id="3.40.1480.10">
    <property type="entry name" value="MOFRL domain"/>
    <property type="match status" value="1"/>
</dbReference>
<dbReference type="SUPFAM" id="SSF82544">
    <property type="entry name" value="GckA/TtuD-like"/>
    <property type="match status" value="1"/>
</dbReference>
<dbReference type="InterPro" id="IPR039760">
    <property type="entry name" value="MOFRL_protein"/>
</dbReference>
<name>A0ABY7FTP6_MYAAR</name>
<dbReference type="PANTHER" id="PTHR12227:SF0">
    <property type="entry name" value="GLYCERATE KINASE"/>
    <property type="match status" value="1"/>
</dbReference>
<proteinExistence type="inferred from homology"/>
<accession>A0ABY7FTP6</accession>